<accession>A0A832SYJ7</accession>
<dbReference type="PANTHER" id="PTHR34860">
    <property type="entry name" value="REPRESSOR-LIKE PROTEIN SSO7C3"/>
    <property type="match status" value="1"/>
</dbReference>
<gene>
    <name evidence="2" type="ORF">HA331_04510</name>
</gene>
<dbReference type="GeneID" id="1444303"/>
<dbReference type="NCBIfam" id="TIGR01439">
    <property type="entry name" value="lp_hng_hel_AbrB"/>
    <property type="match status" value="1"/>
</dbReference>
<evidence type="ECO:0000313" key="2">
    <source>
        <dbReference type="EMBL" id="HII61007.1"/>
    </source>
</evidence>
<organism evidence="2 3">
    <name type="scientific">Pyrococcus horikoshii</name>
    <dbReference type="NCBI Taxonomy" id="53953"/>
    <lineage>
        <taxon>Archaea</taxon>
        <taxon>Methanobacteriati</taxon>
        <taxon>Methanobacteriota</taxon>
        <taxon>Thermococci</taxon>
        <taxon>Thermococcales</taxon>
        <taxon>Thermococcaceae</taxon>
        <taxon>Pyrococcus</taxon>
    </lineage>
</organism>
<evidence type="ECO:0000313" key="3">
    <source>
        <dbReference type="Proteomes" id="UP000617544"/>
    </source>
</evidence>
<name>A0A832SYJ7_PYRHR</name>
<protein>
    <submittedName>
        <fullName evidence="2">AbrB/MazE/SpoVT family DNA-binding domain-containing protein</fullName>
    </submittedName>
</protein>
<comment type="caution">
    <text evidence="2">The sequence shown here is derived from an EMBL/GenBank/DDBJ whole genome shotgun (WGS) entry which is preliminary data.</text>
</comment>
<feature type="domain" description="SpoVT-AbrB" evidence="1">
    <location>
        <begin position="1"/>
        <end position="46"/>
    </location>
</feature>
<dbReference type="AlphaFoldDB" id="A0A832SYJ7"/>
<dbReference type="EMBL" id="DUJN01000004">
    <property type="protein sequence ID" value="HII61007.1"/>
    <property type="molecule type" value="Genomic_DNA"/>
</dbReference>
<dbReference type="RefSeq" id="WP_010884515.1">
    <property type="nucleotide sequence ID" value="NZ_DUJN01000004.1"/>
</dbReference>
<reference evidence="2" key="1">
    <citation type="journal article" date="2020" name="bioRxiv">
        <title>A rank-normalized archaeal taxonomy based on genome phylogeny resolves widespread incomplete and uneven classifications.</title>
        <authorList>
            <person name="Rinke C."/>
            <person name="Chuvochina M."/>
            <person name="Mussig A.J."/>
            <person name="Chaumeil P.-A."/>
            <person name="Waite D.W."/>
            <person name="Whitman W.B."/>
            <person name="Parks D.H."/>
            <person name="Hugenholtz P."/>
        </authorList>
    </citation>
    <scope>NUCLEOTIDE SEQUENCE</scope>
    <source>
        <strain evidence="2">UBA8834</strain>
    </source>
</reference>
<keyword evidence="2" id="KW-0238">DNA-binding</keyword>
<dbReference type="SUPFAM" id="SSF89447">
    <property type="entry name" value="AbrB/MazE/MraZ-like"/>
    <property type="match status" value="1"/>
</dbReference>
<dbReference type="InterPro" id="IPR007159">
    <property type="entry name" value="SpoVT-AbrB_dom"/>
</dbReference>
<dbReference type="Pfam" id="PF04014">
    <property type="entry name" value="MazE_antitoxin"/>
    <property type="match status" value="1"/>
</dbReference>
<dbReference type="PROSITE" id="PS51740">
    <property type="entry name" value="SPOVT_ABRB"/>
    <property type="match status" value="1"/>
</dbReference>
<dbReference type="SMART" id="SM00966">
    <property type="entry name" value="SpoVT_AbrB"/>
    <property type="match status" value="1"/>
</dbReference>
<proteinExistence type="predicted"/>
<dbReference type="Gene3D" id="2.10.260.10">
    <property type="match status" value="1"/>
</dbReference>
<dbReference type="PANTHER" id="PTHR34860:SF6">
    <property type="entry name" value="REPRESSOR-LIKE PROTEIN SSO7C3"/>
    <property type="match status" value="1"/>
</dbReference>
<dbReference type="GO" id="GO:0003677">
    <property type="term" value="F:DNA binding"/>
    <property type="evidence" value="ECO:0007669"/>
    <property type="project" value="UniProtKB-KW"/>
</dbReference>
<dbReference type="InterPro" id="IPR052975">
    <property type="entry name" value="Repressor-like_regulatory"/>
</dbReference>
<dbReference type="InterPro" id="IPR037914">
    <property type="entry name" value="SpoVT-AbrB_sf"/>
</dbReference>
<sequence>MEIVKLSSKGQIVIPAKIRKKLKLSKGDKLLLEMKGDAIILRPVVKLSKLRGVDKIEGASEEIEKIREEWDKEFEGRS</sequence>
<evidence type="ECO:0000259" key="1">
    <source>
        <dbReference type="PROSITE" id="PS51740"/>
    </source>
</evidence>
<dbReference type="Proteomes" id="UP000617544">
    <property type="component" value="Unassembled WGS sequence"/>
</dbReference>